<dbReference type="GO" id="GO:0009007">
    <property type="term" value="F:site-specific DNA-methyltransferase (adenine-specific) activity"/>
    <property type="evidence" value="ECO:0007669"/>
    <property type="project" value="InterPro"/>
</dbReference>
<dbReference type="Pfam" id="PF05869">
    <property type="entry name" value="Dam"/>
    <property type="match status" value="1"/>
</dbReference>
<comment type="caution">
    <text evidence="1">The sequence shown here is derived from an EMBL/GenBank/DDBJ whole genome shotgun (WGS) entry which is preliminary data.</text>
</comment>
<dbReference type="AlphaFoldDB" id="A0A0F9A6L0"/>
<gene>
    <name evidence="1" type="ORF">LCGC14_2886090</name>
</gene>
<proteinExistence type="predicted"/>
<sequence length="170" mass="18901">MGTRGLTSSETNEWYTPRQYVEAAVEVLGAIDVDPASCEEANKVVQATTIYDADTDGLIKEWSGRVWLNPPYGDLAGKFIERLVQQYTEGPTEAAIVLVNAHATDTTWFQSLWNHTLCFTDHRVDFWSTRPKTSGPTHGTVFVYLGPKTDLFAAHFQKFGAIVCLLKEAA</sequence>
<dbReference type="GO" id="GO:0009307">
    <property type="term" value="P:DNA restriction-modification system"/>
    <property type="evidence" value="ECO:0007669"/>
    <property type="project" value="InterPro"/>
</dbReference>
<evidence type="ECO:0000313" key="1">
    <source>
        <dbReference type="EMBL" id="KKK74204.1"/>
    </source>
</evidence>
<dbReference type="EMBL" id="LAZR01056436">
    <property type="protein sequence ID" value="KKK74204.1"/>
    <property type="molecule type" value="Genomic_DNA"/>
</dbReference>
<organism evidence="1">
    <name type="scientific">marine sediment metagenome</name>
    <dbReference type="NCBI Taxonomy" id="412755"/>
    <lineage>
        <taxon>unclassified sequences</taxon>
        <taxon>metagenomes</taxon>
        <taxon>ecological metagenomes</taxon>
    </lineage>
</organism>
<dbReference type="InterPro" id="IPR008593">
    <property type="entry name" value="Dam_MeTrfase"/>
</dbReference>
<name>A0A0F9A6L0_9ZZZZ</name>
<dbReference type="GO" id="GO:0003677">
    <property type="term" value="F:DNA binding"/>
    <property type="evidence" value="ECO:0007669"/>
    <property type="project" value="InterPro"/>
</dbReference>
<protein>
    <recommendedName>
        <fullName evidence="2">DNA N-6-adenine-methyltransferase (Dam)</fullName>
    </recommendedName>
</protein>
<reference evidence="1" key="1">
    <citation type="journal article" date="2015" name="Nature">
        <title>Complex archaea that bridge the gap between prokaryotes and eukaryotes.</title>
        <authorList>
            <person name="Spang A."/>
            <person name="Saw J.H."/>
            <person name="Jorgensen S.L."/>
            <person name="Zaremba-Niedzwiedzka K."/>
            <person name="Martijn J."/>
            <person name="Lind A.E."/>
            <person name="van Eijk R."/>
            <person name="Schleper C."/>
            <person name="Guy L."/>
            <person name="Ettema T.J."/>
        </authorList>
    </citation>
    <scope>NUCLEOTIDE SEQUENCE</scope>
</reference>
<accession>A0A0F9A6L0</accession>
<evidence type="ECO:0008006" key="2">
    <source>
        <dbReference type="Google" id="ProtNLM"/>
    </source>
</evidence>